<dbReference type="EMBL" id="DWYC01000007">
    <property type="protein sequence ID" value="HJB56079.1"/>
    <property type="molecule type" value="Genomic_DNA"/>
</dbReference>
<evidence type="ECO:0000256" key="4">
    <source>
        <dbReference type="ARBA" id="ARBA00022806"/>
    </source>
</evidence>
<evidence type="ECO:0000256" key="8">
    <source>
        <dbReference type="ARBA" id="ARBA00034617"/>
    </source>
</evidence>
<keyword evidence="5 11" id="KW-0067">ATP-binding</keyword>
<evidence type="ECO:0000256" key="7">
    <source>
        <dbReference type="ARBA" id="ARBA00023235"/>
    </source>
</evidence>
<evidence type="ECO:0000313" key="14">
    <source>
        <dbReference type="EMBL" id="HJB56079.1"/>
    </source>
</evidence>
<dbReference type="GO" id="GO:0016787">
    <property type="term" value="F:hydrolase activity"/>
    <property type="evidence" value="ECO:0007669"/>
    <property type="project" value="UniProtKB-UniRule"/>
</dbReference>
<dbReference type="PANTHER" id="PTHR11070">
    <property type="entry name" value="UVRD / RECB / PCRA DNA HELICASE FAMILY MEMBER"/>
    <property type="match status" value="1"/>
</dbReference>
<sequence>MYIADLHIHSRFSRATSREGDLPHLDLWARRKGIRVVGTGDFTHPAWRGELREQLLPAGEGLYALREELRLPDAPGGEPPLFVVTGEISCIYKRHGRTRKVHNLILLPSLEAAEELSARLETIGNIRSDGRPILGMDSRDLLELTLDTCPDAEFIPAHIWTPHFALFGAFSGFDTMEECFGDMAGHIHAVETGLSSDPPMNWRLSALDGLTLVSHSDAHSPAKLGREADLLDTGLSYPQLVRAIRTGEGFLGTIEFFPEEGKYHLDGHRNCGVCLTPAETADLNGLCPVCGKKLTIGVEHRVEALADRPAGTRPACAKPFESLAPLPEVIAASTGASPTAKRTMELYEQLLAELGPEFPILREVPVEDIGRIAGPCVAEGVRRLRMGQVERRPGFDGEYGVISLLTPGEIQRLQGQLSLFGAEPAKKKAAKRELKASVNAPAAETSVPETRTLNPQQRAAVTAEEPLVAVIAGPGTGKTGTLVERIAWLVEERGVKPREITAVTFTNQAAAEMRERLEHRLGGRRAVAGMTIGTFHAICLQLLGDVRLISPGEALTAAEEVLRDAGSKMKGRAFLQAVSRMKNGADAAEAGLDEALLRAYSARLAAMGALDFDDLLTAALSLDTTGQRRFQHLLVDEFQDINDMQYDLVRAWSRGGKSLFVIGDPDQSIYGFRGASGRCFQRLTEELPQARVIRLEENYRSAPAILEAALSVIAHNGGAPRRLTPTRPAGPAVRLVEAGDDFAEAVFVAKEIGRMTGGVDMLEAQRLGHEGENRSFSEIAVLCRTHRQLELVEKCLRHDDIPCLISGREDFLDDSDVRGVLAFFRSLQHPEDTLALETALRLLWDCPADLIQRAKAACSGQTAWDLPALGEVVRGYGHLELWLRRAEEWFPLVGEKKPFQLLEQWEASCGASPALDKLRHMAVCYPDLDALWNALVLGEEADLRRSAGKTWASGAVRLMTLHGAKGLEFPVVFLTGVSAGMLPLESQGRSTDMEEERRLFYVGLTRAKEELILTTAQAPSPFLSELPDTVVPSPAAPLRERPAEQLCLF</sequence>
<keyword evidence="3 11" id="KW-0378">Hydrolase</keyword>
<evidence type="ECO:0000256" key="9">
    <source>
        <dbReference type="ARBA" id="ARBA00034808"/>
    </source>
</evidence>
<keyword evidence="4 11" id="KW-0347">Helicase</keyword>
<comment type="catalytic activity">
    <reaction evidence="10">
        <text>ATP + H2O = ADP + phosphate + H(+)</text>
        <dbReference type="Rhea" id="RHEA:13065"/>
        <dbReference type="ChEBI" id="CHEBI:15377"/>
        <dbReference type="ChEBI" id="CHEBI:15378"/>
        <dbReference type="ChEBI" id="CHEBI:30616"/>
        <dbReference type="ChEBI" id="CHEBI:43474"/>
        <dbReference type="ChEBI" id="CHEBI:456216"/>
        <dbReference type="EC" id="5.6.2.4"/>
    </reaction>
</comment>
<evidence type="ECO:0000256" key="11">
    <source>
        <dbReference type="PROSITE-ProRule" id="PRU00560"/>
    </source>
</evidence>
<dbReference type="GO" id="GO:0043138">
    <property type="term" value="F:3'-5' DNA helicase activity"/>
    <property type="evidence" value="ECO:0007669"/>
    <property type="project" value="UniProtKB-EC"/>
</dbReference>
<organism evidence="14 15">
    <name type="scientific">Candidatus Flavonifractor intestinipullorum</name>
    <dbReference type="NCBI Taxonomy" id="2838587"/>
    <lineage>
        <taxon>Bacteria</taxon>
        <taxon>Bacillati</taxon>
        <taxon>Bacillota</taxon>
        <taxon>Clostridia</taxon>
        <taxon>Eubacteriales</taxon>
        <taxon>Oscillospiraceae</taxon>
        <taxon>Flavonifractor</taxon>
    </lineage>
</organism>
<dbReference type="Gene3D" id="1.10.486.10">
    <property type="entry name" value="PCRA, domain 4"/>
    <property type="match status" value="1"/>
</dbReference>
<keyword evidence="2 11" id="KW-0547">Nucleotide-binding</keyword>
<reference evidence="14" key="2">
    <citation type="submission" date="2021-04" db="EMBL/GenBank/DDBJ databases">
        <authorList>
            <person name="Gilroy R."/>
        </authorList>
    </citation>
    <scope>NUCLEOTIDE SEQUENCE</scope>
    <source>
        <strain evidence="14">CHK189-11263</strain>
    </source>
</reference>
<keyword evidence="7" id="KW-0413">Isomerase</keyword>
<dbReference type="InterPro" id="IPR027417">
    <property type="entry name" value="P-loop_NTPase"/>
</dbReference>
<dbReference type="CDD" id="cd17932">
    <property type="entry name" value="DEXQc_UvrD"/>
    <property type="match status" value="1"/>
</dbReference>
<proteinExistence type="inferred from homology"/>
<dbReference type="CDD" id="cd19067">
    <property type="entry name" value="PfuEndoQ-like"/>
    <property type="match status" value="1"/>
</dbReference>
<dbReference type="SUPFAM" id="SSF89550">
    <property type="entry name" value="PHP domain-like"/>
    <property type="match status" value="1"/>
</dbReference>
<comment type="catalytic activity">
    <reaction evidence="8">
        <text>Couples ATP hydrolysis with the unwinding of duplex DNA by translocating in the 3'-5' direction.</text>
        <dbReference type="EC" id="5.6.2.4"/>
    </reaction>
</comment>
<keyword evidence="6" id="KW-0238">DNA-binding</keyword>
<dbReference type="Gene3D" id="3.40.50.300">
    <property type="entry name" value="P-loop containing nucleotide triphosphate hydrolases"/>
    <property type="match status" value="2"/>
</dbReference>
<dbReference type="InterPro" id="IPR016195">
    <property type="entry name" value="Pol/histidinol_Pase-like"/>
</dbReference>
<protein>
    <recommendedName>
        <fullName evidence="9">DNA 3'-5' helicase</fullName>
        <ecNumber evidence="9">5.6.2.4</ecNumber>
    </recommendedName>
</protein>
<dbReference type="Pfam" id="PF13361">
    <property type="entry name" value="UvrD_C"/>
    <property type="match status" value="2"/>
</dbReference>
<dbReference type="GO" id="GO:0000725">
    <property type="term" value="P:recombinational repair"/>
    <property type="evidence" value="ECO:0007669"/>
    <property type="project" value="TreeGrafter"/>
</dbReference>
<dbReference type="GO" id="GO:0003677">
    <property type="term" value="F:DNA binding"/>
    <property type="evidence" value="ECO:0007669"/>
    <property type="project" value="UniProtKB-KW"/>
</dbReference>
<reference evidence="14" key="1">
    <citation type="journal article" date="2021" name="PeerJ">
        <title>Extensive microbial diversity within the chicken gut microbiome revealed by metagenomics and culture.</title>
        <authorList>
            <person name="Gilroy R."/>
            <person name="Ravi A."/>
            <person name="Getino M."/>
            <person name="Pursley I."/>
            <person name="Horton D.L."/>
            <person name="Alikhan N.F."/>
            <person name="Baker D."/>
            <person name="Gharbi K."/>
            <person name="Hall N."/>
            <person name="Watson M."/>
            <person name="Adriaenssens E.M."/>
            <person name="Foster-Nyarko E."/>
            <person name="Jarju S."/>
            <person name="Secka A."/>
            <person name="Antonio M."/>
            <person name="Oren A."/>
            <person name="Chaudhuri R.R."/>
            <person name="La Ragione R."/>
            <person name="Hildebrand F."/>
            <person name="Pallen M.J."/>
        </authorList>
    </citation>
    <scope>NUCLEOTIDE SEQUENCE</scope>
    <source>
        <strain evidence="14">CHK189-11263</strain>
    </source>
</reference>
<evidence type="ECO:0000259" key="12">
    <source>
        <dbReference type="PROSITE" id="PS51198"/>
    </source>
</evidence>
<name>A0A9D2M9Y6_9FIRM</name>
<evidence type="ECO:0000256" key="3">
    <source>
        <dbReference type="ARBA" id="ARBA00022801"/>
    </source>
</evidence>
<dbReference type="InterPro" id="IPR014016">
    <property type="entry name" value="UvrD-like_ATP-bd"/>
</dbReference>
<accession>A0A9D2M9Y6</accession>
<dbReference type="CDD" id="cd18807">
    <property type="entry name" value="SF1_C_UvrD"/>
    <property type="match status" value="1"/>
</dbReference>
<evidence type="ECO:0000256" key="2">
    <source>
        <dbReference type="ARBA" id="ARBA00022741"/>
    </source>
</evidence>
<dbReference type="PANTHER" id="PTHR11070:SF2">
    <property type="entry name" value="ATP-DEPENDENT DNA HELICASE SRS2"/>
    <property type="match status" value="1"/>
</dbReference>
<dbReference type="InterPro" id="IPR014017">
    <property type="entry name" value="DNA_helicase_UvrD-like_C"/>
</dbReference>
<evidence type="ECO:0000256" key="10">
    <source>
        <dbReference type="ARBA" id="ARBA00048988"/>
    </source>
</evidence>
<dbReference type="InterPro" id="IPR000212">
    <property type="entry name" value="DNA_helicase_UvrD/REP"/>
</dbReference>
<evidence type="ECO:0000256" key="5">
    <source>
        <dbReference type="ARBA" id="ARBA00022840"/>
    </source>
</evidence>
<dbReference type="Gene3D" id="3.20.20.140">
    <property type="entry name" value="Metal-dependent hydrolases"/>
    <property type="match status" value="1"/>
</dbReference>
<dbReference type="Gene3D" id="1.10.10.160">
    <property type="match status" value="1"/>
</dbReference>
<dbReference type="InterPro" id="IPR013986">
    <property type="entry name" value="DExx_box_DNA_helicase_dom_sf"/>
</dbReference>
<dbReference type="PROSITE" id="PS51217">
    <property type="entry name" value="UVRD_HELICASE_CTER"/>
    <property type="match status" value="1"/>
</dbReference>
<dbReference type="AlphaFoldDB" id="A0A9D2M9Y6"/>
<comment type="caution">
    <text evidence="14">The sequence shown here is derived from an EMBL/GenBank/DDBJ whole genome shotgun (WGS) entry which is preliminary data.</text>
</comment>
<dbReference type="SUPFAM" id="SSF52540">
    <property type="entry name" value="P-loop containing nucleoside triphosphate hydrolases"/>
    <property type="match status" value="1"/>
</dbReference>
<dbReference type="EC" id="5.6.2.4" evidence="9"/>
<dbReference type="Proteomes" id="UP000824208">
    <property type="component" value="Unassembled WGS sequence"/>
</dbReference>
<gene>
    <name evidence="14" type="ORF">H9714_00845</name>
</gene>
<evidence type="ECO:0000259" key="13">
    <source>
        <dbReference type="PROSITE" id="PS51217"/>
    </source>
</evidence>
<feature type="binding site" evidence="11">
    <location>
        <begin position="472"/>
        <end position="479"/>
    </location>
    <ligand>
        <name>ATP</name>
        <dbReference type="ChEBI" id="CHEBI:30616"/>
    </ligand>
</feature>
<evidence type="ECO:0000313" key="15">
    <source>
        <dbReference type="Proteomes" id="UP000824208"/>
    </source>
</evidence>
<feature type="domain" description="UvrD-like helicase ATP-binding" evidence="12">
    <location>
        <begin position="451"/>
        <end position="702"/>
    </location>
</feature>
<dbReference type="GO" id="GO:0005524">
    <property type="term" value="F:ATP binding"/>
    <property type="evidence" value="ECO:0007669"/>
    <property type="project" value="UniProtKB-UniRule"/>
</dbReference>
<dbReference type="Pfam" id="PF00580">
    <property type="entry name" value="UvrD-helicase"/>
    <property type="match status" value="2"/>
</dbReference>
<feature type="domain" description="UvrD-like helicase C-terminal" evidence="13">
    <location>
        <begin position="703"/>
        <end position="966"/>
    </location>
</feature>
<evidence type="ECO:0000256" key="6">
    <source>
        <dbReference type="ARBA" id="ARBA00023125"/>
    </source>
</evidence>
<comment type="similarity">
    <text evidence="1">Belongs to the helicase family. UvrD subfamily.</text>
</comment>
<evidence type="ECO:0000256" key="1">
    <source>
        <dbReference type="ARBA" id="ARBA00009922"/>
    </source>
</evidence>
<dbReference type="PROSITE" id="PS51198">
    <property type="entry name" value="UVRD_HELICASE_ATP_BIND"/>
    <property type="match status" value="1"/>
</dbReference>